<sequence>MKPIQLLSLALALLSPLTYADSMRCGNQLVTAGDRGFEVERKCGPPEHREVVSYARSYSQGQEVLVEEWVYGPTNGMFRILRFEGNRLVRIESRRVQ</sequence>
<dbReference type="AlphaFoldDB" id="A0A562J2N5"/>
<dbReference type="InterPro" id="IPR021268">
    <property type="entry name" value="DUF2845"/>
</dbReference>
<evidence type="ECO:0000313" key="2">
    <source>
        <dbReference type="EMBL" id="TWH77380.1"/>
    </source>
</evidence>
<feature type="signal peptide" evidence="1">
    <location>
        <begin position="1"/>
        <end position="20"/>
    </location>
</feature>
<dbReference type="OrthoDB" id="8906462at2"/>
<name>A0A562J2N5_9GAMM</name>
<dbReference type="Pfam" id="PF11006">
    <property type="entry name" value="DUF2845"/>
    <property type="match status" value="1"/>
</dbReference>
<gene>
    <name evidence="2" type="ORF">LX59_00293</name>
</gene>
<keyword evidence="1" id="KW-0732">Signal</keyword>
<feature type="chain" id="PRO_5022125394" evidence="1">
    <location>
        <begin position="21"/>
        <end position="97"/>
    </location>
</feature>
<keyword evidence="3" id="KW-1185">Reference proteome</keyword>
<organism evidence="2 3">
    <name type="scientific">Azomonas agilis</name>
    <dbReference type="NCBI Taxonomy" id="116849"/>
    <lineage>
        <taxon>Bacteria</taxon>
        <taxon>Pseudomonadati</taxon>
        <taxon>Pseudomonadota</taxon>
        <taxon>Gammaproteobacteria</taxon>
        <taxon>Pseudomonadales</taxon>
        <taxon>Pseudomonadaceae</taxon>
        <taxon>Azomonas</taxon>
    </lineage>
</organism>
<protein>
    <submittedName>
        <fullName evidence="2">Uncharacterized protein DUF2845</fullName>
    </submittedName>
</protein>
<comment type="caution">
    <text evidence="2">The sequence shown here is derived from an EMBL/GenBank/DDBJ whole genome shotgun (WGS) entry which is preliminary data.</text>
</comment>
<accession>A0A562J2N5</accession>
<dbReference type="EMBL" id="VLKG01000001">
    <property type="protein sequence ID" value="TWH77380.1"/>
    <property type="molecule type" value="Genomic_DNA"/>
</dbReference>
<dbReference type="Proteomes" id="UP000319627">
    <property type="component" value="Unassembled WGS sequence"/>
</dbReference>
<reference evidence="2 3" key="1">
    <citation type="submission" date="2019-07" db="EMBL/GenBank/DDBJ databases">
        <title>Genomic Encyclopedia of Type Strains, Phase I: the one thousand microbial genomes (KMG-I) project.</title>
        <authorList>
            <person name="Kyrpides N."/>
        </authorList>
    </citation>
    <scope>NUCLEOTIDE SEQUENCE [LARGE SCALE GENOMIC DNA]</scope>
    <source>
        <strain evidence="2 3">DSM 375</strain>
    </source>
</reference>
<evidence type="ECO:0000256" key="1">
    <source>
        <dbReference type="SAM" id="SignalP"/>
    </source>
</evidence>
<dbReference type="RefSeq" id="WP_144570047.1">
    <property type="nucleotide sequence ID" value="NZ_VLKG01000001.1"/>
</dbReference>
<proteinExistence type="predicted"/>
<evidence type="ECO:0000313" key="3">
    <source>
        <dbReference type="Proteomes" id="UP000319627"/>
    </source>
</evidence>